<accession>Q6XN72</accession>
<sequence length="391" mass="42750">MGSIPPSRLLGTPPSRSSPARHLPVRRRSRPMVGHRVREARIPTQRIAATRTLATTERTTEASADNHARIDPGAGASNADRRDGIPRVPNPHPPAARQRRRNITMTSTVHWDLDIYALSSISHKDDSTSTTTALFRREEVIQPDGTGELVPIISGNSFRGTLRRIGEELLRDVLDYEGTLSLPAAHTLRSGGALRKTKGEPLSGSRLEHARNLIPLIGVFGGNSSSTMIKGRAQIGKVVPRVKETEHIMSRPSKLPLLSQFELLGIERYSRFDDSDTADFPSTAAAEADAESPATGSHLMRYEVETLPAGTTFESWIRLTRATDLQIAFFTDVLAEFTAAGRLGGRLSIGHGMVRVESTRSTTAGTPASAVDWREHLRSVRDDALEVLANW</sequence>
<feature type="compositionally biased region" description="Basic residues" evidence="3">
    <location>
        <begin position="23"/>
        <end position="35"/>
    </location>
</feature>
<feature type="domain" description="CRISPR type III-associated protein" evidence="4">
    <location>
        <begin position="137"/>
        <end position="353"/>
    </location>
</feature>
<feature type="compositionally biased region" description="Basic and acidic residues" evidence="3">
    <location>
        <begin position="58"/>
        <end position="70"/>
    </location>
</feature>
<feature type="region of interest" description="Disordered" evidence="3">
    <location>
        <begin position="51"/>
        <end position="98"/>
    </location>
</feature>
<dbReference type="EMBL" id="AY223810">
    <property type="protein sequence ID" value="AAP73959.1"/>
    <property type="molecule type" value="Genomic_DNA"/>
</dbReference>
<dbReference type="Pfam" id="PF03787">
    <property type="entry name" value="RAMPs"/>
    <property type="match status" value="1"/>
</dbReference>
<evidence type="ECO:0000256" key="2">
    <source>
        <dbReference type="ARBA" id="ARBA00093789"/>
    </source>
</evidence>
<evidence type="ECO:0000259" key="4">
    <source>
        <dbReference type="Pfam" id="PF03787"/>
    </source>
</evidence>
<name>Q6XN72_RHOER</name>
<evidence type="ECO:0000256" key="1">
    <source>
        <dbReference type="ARBA" id="ARBA00023118"/>
    </source>
</evidence>
<feature type="region of interest" description="Disordered" evidence="3">
    <location>
        <begin position="1"/>
        <end position="35"/>
    </location>
</feature>
<keyword evidence="1" id="KW-0051">Antiviral defense</keyword>
<proteinExistence type="predicted"/>
<dbReference type="GO" id="GO:0051607">
    <property type="term" value="P:defense response to virus"/>
    <property type="evidence" value="ECO:0007669"/>
    <property type="project" value="UniProtKB-KW"/>
</dbReference>
<gene>
    <name evidence="5" type="ORF">PBD2.074</name>
</gene>
<evidence type="ECO:0000256" key="3">
    <source>
        <dbReference type="SAM" id="MobiDB-lite"/>
    </source>
</evidence>
<geneLocation type="plasmid" evidence="5">
    <name>pBD2</name>
</geneLocation>
<organism evidence="5">
    <name type="scientific">Rhodococcus erythropolis</name>
    <name type="common">Arthrobacter picolinophilus</name>
    <dbReference type="NCBI Taxonomy" id="1833"/>
    <lineage>
        <taxon>Bacteria</taxon>
        <taxon>Bacillati</taxon>
        <taxon>Actinomycetota</taxon>
        <taxon>Actinomycetes</taxon>
        <taxon>Mycobacteriales</taxon>
        <taxon>Nocardiaceae</taxon>
        <taxon>Rhodococcus</taxon>
        <taxon>Rhodococcus erythropolis group</taxon>
    </lineage>
</organism>
<evidence type="ECO:0000313" key="5">
    <source>
        <dbReference type="EMBL" id="AAP73959.1"/>
    </source>
</evidence>
<comment type="subunit">
    <text evidence="2">Part of the Csm effector complex that includes Cas10, Csm2, Csm3, Csm4 and Csm5.</text>
</comment>
<keyword evidence="5" id="KW-0614">Plasmid</keyword>
<dbReference type="AlphaFoldDB" id="Q6XN72"/>
<dbReference type="InterPro" id="IPR005537">
    <property type="entry name" value="RAMP_III_fam"/>
</dbReference>
<reference evidence="5" key="1">
    <citation type="journal article" date="2003" name="J. Bacteriol.">
        <title>Complete nucleotide sequence and genetic organization of the 210-kilobase linear plasmid of Rhodococcus erythropolis BD2.</title>
        <authorList>
            <person name="Stecker C."/>
            <person name="Johann A."/>
            <person name="Herzberg C."/>
            <person name="Averhoff B."/>
            <person name="Gottschalk G."/>
        </authorList>
    </citation>
    <scope>NUCLEOTIDE SEQUENCE</scope>
    <source>
        <strain evidence="5">BD2</strain>
        <plasmid evidence="5">pBD2</plasmid>
    </source>
</reference>
<protein>
    <recommendedName>
        <fullName evidence="4">CRISPR type III-associated protein domain-containing protein</fullName>
    </recommendedName>
</protein>